<dbReference type="InterPro" id="IPR025405">
    <property type="entry name" value="DUF4131"/>
</dbReference>
<feature type="transmembrane region" description="Helical" evidence="6">
    <location>
        <begin position="376"/>
        <end position="396"/>
    </location>
</feature>
<keyword evidence="5 6" id="KW-0472">Membrane</keyword>
<proteinExistence type="predicted"/>
<dbReference type="NCBIfam" id="TIGR00361">
    <property type="entry name" value="ComEC_Rec2"/>
    <property type="match status" value="1"/>
</dbReference>
<reference evidence="8 9" key="1">
    <citation type="submission" date="2016-10" db="EMBL/GenBank/DDBJ databases">
        <authorList>
            <person name="de Groot N.N."/>
        </authorList>
    </citation>
    <scope>NUCLEOTIDE SEQUENCE [LARGE SCALE GENOMIC DNA]</scope>
    <source>
        <strain evidence="8 9">DSM 25927</strain>
    </source>
</reference>
<evidence type="ECO:0000259" key="7">
    <source>
        <dbReference type="SMART" id="SM00849"/>
    </source>
</evidence>
<dbReference type="STRING" id="489703.SAMN04488038_10358"/>
<feature type="transmembrane region" description="Helical" evidence="6">
    <location>
        <begin position="344"/>
        <end position="364"/>
    </location>
</feature>
<evidence type="ECO:0000256" key="5">
    <source>
        <dbReference type="ARBA" id="ARBA00023136"/>
    </source>
</evidence>
<feature type="transmembrane region" description="Helical" evidence="6">
    <location>
        <begin position="12"/>
        <end position="41"/>
    </location>
</feature>
<dbReference type="InterPro" id="IPR001279">
    <property type="entry name" value="Metallo-B-lactamas"/>
</dbReference>
<dbReference type="OrthoDB" id="9761531at2"/>
<dbReference type="InterPro" id="IPR052159">
    <property type="entry name" value="Competence_DNA_uptake"/>
</dbReference>
<organism evidence="8 9">
    <name type="scientific">Solimonas aquatica</name>
    <dbReference type="NCBI Taxonomy" id="489703"/>
    <lineage>
        <taxon>Bacteria</taxon>
        <taxon>Pseudomonadati</taxon>
        <taxon>Pseudomonadota</taxon>
        <taxon>Gammaproteobacteria</taxon>
        <taxon>Nevskiales</taxon>
        <taxon>Nevskiaceae</taxon>
        <taxon>Solimonas</taxon>
    </lineage>
</organism>
<feature type="domain" description="Metallo-beta-lactamase" evidence="7">
    <location>
        <begin position="524"/>
        <end position="701"/>
    </location>
</feature>
<dbReference type="InterPro" id="IPR004477">
    <property type="entry name" value="ComEC_N"/>
</dbReference>
<keyword evidence="9" id="KW-1185">Reference proteome</keyword>
<dbReference type="AlphaFoldDB" id="A0A1H9CI08"/>
<feature type="transmembrane region" description="Helical" evidence="6">
    <location>
        <begin position="282"/>
        <end position="300"/>
    </location>
</feature>
<dbReference type="InterPro" id="IPR036866">
    <property type="entry name" value="RibonucZ/Hydroxyglut_hydro"/>
</dbReference>
<feature type="transmembrane region" description="Helical" evidence="6">
    <location>
        <begin position="463"/>
        <end position="485"/>
    </location>
</feature>
<dbReference type="Proteomes" id="UP000199233">
    <property type="component" value="Unassembled WGS sequence"/>
</dbReference>
<dbReference type="SMART" id="SM00849">
    <property type="entry name" value="Lactamase_B"/>
    <property type="match status" value="1"/>
</dbReference>
<dbReference type="Pfam" id="PF13567">
    <property type="entry name" value="DUF4131"/>
    <property type="match status" value="1"/>
</dbReference>
<keyword evidence="3 6" id="KW-0812">Transmembrane</keyword>
<name>A0A1H9CI08_9GAMM</name>
<evidence type="ECO:0000256" key="6">
    <source>
        <dbReference type="SAM" id="Phobius"/>
    </source>
</evidence>
<dbReference type="PANTHER" id="PTHR30619">
    <property type="entry name" value="DNA INTERNALIZATION/COMPETENCE PROTEIN COMEC/REC2"/>
    <property type="match status" value="1"/>
</dbReference>
<keyword evidence="4 6" id="KW-1133">Transmembrane helix</keyword>
<dbReference type="GO" id="GO:0030420">
    <property type="term" value="P:establishment of competence for transformation"/>
    <property type="evidence" value="ECO:0007669"/>
    <property type="project" value="InterPro"/>
</dbReference>
<dbReference type="CDD" id="cd07731">
    <property type="entry name" value="ComA-like_MBL-fold"/>
    <property type="match status" value="1"/>
</dbReference>
<evidence type="ECO:0000256" key="2">
    <source>
        <dbReference type="ARBA" id="ARBA00022475"/>
    </source>
</evidence>
<dbReference type="NCBIfam" id="TIGR00360">
    <property type="entry name" value="ComEC_N-term"/>
    <property type="match status" value="1"/>
</dbReference>
<dbReference type="EMBL" id="FOFS01000003">
    <property type="protein sequence ID" value="SEQ00701.1"/>
    <property type="molecule type" value="Genomic_DNA"/>
</dbReference>
<feature type="transmembrane region" description="Helical" evidence="6">
    <location>
        <begin position="430"/>
        <end position="451"/>
    </location>
</feature>
<dbReference type="Gene3D" id="3.60.15.10">
    <property type="entry name" value="Ribonuclease Z/Hydroxyacylglutathione hydrolase-like"/>
    <property type="match status" value="1"/>
</dbReference>
<evidence type="ECO:0000313" key="8">
    <source>
        <dbReference type="EMBL" id="SEQ00701.1"/>
    </source>
</evidence>
<sequence length="777" mass="84341">MDSGERGVAGDVRLLALAFTAGVLALHALSAVPALGLLLVLLLSVLPRWRGRAYWAAAVLGFVLSVWHARQQLELRWPESRFNEEITLRGAIASLPELARLRDEKEQEQRIWRFRFEPEDGQALPAMRVSWYGGPEALQGGSCWQLKLRVRAPHGSLNPQGFDYEGWLYRQHLGATATVREAQPCGAASGHFALKARQAFLNRIAAVLGTRQGANLLAALSVGATGGLRDADWDVLRLTGTTHLMAISGFNLALVAGMAWWLLRWLWPLWPRAAQWQPAQRVAGVGALLLAALYAVLAGFEAPVARALFMLALALAASGLDRPLTPSRLLALAWIAVLLPDPCVVLLPGLWLSFAAVAAIFYLSSARWRREVNWRAALRIQLFLTLALAPLGLFYFHGFSLSALPVNLLAVPVFALLTPLVLLGMMPAMLSAAAAGFTLPALAWLLEQVFAGLGWCAQQGGALWWPAAPAFAALLLAALGALLLFAPARLPLQPLGLICFAPLLLQTPQPLRGALELTVLDVGQGLSVLVRTARHALLFDAGPAYEEGFDAGASVVAPYVLGLGLRELDLLLLSHGDLDHAGGVPAVRRLLRVRHELGTPGALPCRDGQRWDWDGVHFEVLHPGGENKKRNDNSCVLKIQGPFGALLPGDIEKNAERQLLLRHQDALRSEVLLAPHHGSRSSSTPEFVAAVAPQVVVFPAGWHNRFAHPRPEVVQRYGACGSKASMWLSGESGALEIFQDEAGVLRQQPWRASARHFWNARPQAQAYWREPGADCAP</sequence>
<dbReference type="Pfam" id="PF00753">
    <property type="entry name" value="Lactamase_B"/>
    <property type="match status" value="1"/>
</dbReference>
<dbReference type="InterPro" id="IPR004797">
    <property type="entry name" value="Competence_ComEC/Rec2"/>
</dbReference>
<gene>
    <name evidence="8" type="ORF">SAMN04488038_10358</name>
</gene>
<evidence type="ECO:0000256" key="3">
    <source>
        <dbReference type="ARBA" id="ARBA00022692"/>
    </source>
</evidence>
<accession>A0A1H9CI08</accession>
<feature type="transmembrane region" description="Helical" evidence="6">
    <location>
        <begin position="402"/>
        <end position="423"/>
    </location>
</feature>
<evidence type="ECO:0000256" key="4">
    <source>
        <dbReference type="ARBA" id="ARBA00022989"/>
    </source>
</evidence>
<dbReference type="InterPro" id="IPR035681">
    <property type="entry name" value="ComA-like_MBL"/>
</dbReference>
<dbReference type="SUPFAM" id="SSF56281">
    <property type="entry name" value="Metallo-hydrolase/oxidoreductase"/>
    <property type="match status" value="1"/>
</dbReference>
<dbReference type="Pfam" id="PF03772">
    <property type="entry name" value="Competence"/>
    <property type="match status" value="1"/>
</dbReference>
<keyword evidence="2" id="KW-1003">Cell membrane</keyword>
<dbReference type="GO" id="GO:0005886">
    <property type="term" value="C:plasma membrane"/>
    <property type="evidence" value="ECO:0007669"/>
    <property type="project" value="UniProtKB-SubCell"/>
</dbReference>
<dbReference type="PANTHER" id="PTHR30619:SF1">
    <property type="entry name" value="RECOMBINATION PROTEIN 2"/>
    <property type="match status" value="1"/>
</dbReference>
<evidence type="ECO:0000256" key="1">
    <source>
        <dbReference type="ARBA" id="ARBA00004651"/>
    </source>
</evidence>
<feature type="transmembrane region" description="Helical" evidence="6">
    <location>
        <begin position="244"/>
        <end position="262"/>
    </location>
</feature>
<evidence type="ECO:0000313" key="9">
    <source>
        <dbReference type="Proteomes" id="UP000199233"/>
    </source>
</evidence>
<protein>
    <submittedName>
        <fullName evidence="8">Competence protein ComEC</fullName>
    </submittedName>
</protein>
<comment type="subcellular location">
    <subcellularLocation>
        <location evidence="1">Cell membrane</location>
        <topology evidence="1">Multi-pass membrane protein</topology>
    </subcellularLocation>
</comment>